<reference evidence="1 2" key="1">
    <citation type="journal article" date="2009" name="J. Bacteriol.">
        <title>Complete genome sequence of the anaerobic, protein-degrading hyperthermophilic crenarchaeon Desulfurococcus kamchatkensis.</title>
        <authorList>
            <person name="Ravin N.V."/>
            <person name="Mardanov A.V."/>
            <person name="Beletsky A.V."/>
            <person name="Kublanov I.V."/>
            <person name="Kolganova T.V."/>
            <person name="Lebedinsky A.V."/>
            <person name="Chernyh N.A."/>
            <person name="Bonch-Osmolovskaya E.A."/>
            <person name="Skryabin K.G."/>
        </authorList>
    </citation>
    <scope>NUCLEOTIDE SEQUENCE [LARGE SCALE GENOMIC DNA]</scope>
    <source>
        <strain evidence="2">DSM 18924 / JCM 16383 / VKM B-2413 / 1221n</strain>
    </source>
</reference>
<protein>
    <submittedName>
        <fullName evidence="1">Uncharacterized protein</fullName>
    </submittedName>
</protein>
<gene>
    <name evidence="1" type="ordered locus">DKAM_0261</name>
</gene>
<dbReference type="eggNOG" id="arCOG01430">
    <property type="taxonomic scope" value="Archaea"/>
</dbReference>
<sequence length="47" mass="5200">MKLLEEGSLRGDVVVVFPDHGLKYVELLETLLAEKCVEESAPGLSRE</sequence>
<dbReference type="AlphaFoldDB" id="B8D2N3"/>
<dbReference type="STRING" id="490899.DKAM_0261"/>
<evidence type="ECO:0000313" key="2">
    <source>
        <dbReference type="Proteomes" id="UP000006903"/>
    </source>
</evidence>
<dbReference type="KEGG" id="dka:DKAM_0261"/>
<dbReference type="HOGENOM" id="CLU_3162944_0_0_2"/>
<dbReference type="EMBL" id="CP001140">
    <property type="protein sequence ID" value="ACL10587.1"/>
    <property type="molecule type" value="Genomic_DNA"/>
</dbReference>
<accession>B8D2N3</accession>
<organism evidence="1 2">
    <name type="scientific">Desulfurococcus amylolyticus (strain DSM 18924 / JCM 16383 / VKM B-2413 / 1221n)</name>
    <name type="common">Desulfurococcus kamchatkensis</name>
    <dbReference type="NCBI Taxonomy" id="490899"/>
    <lineage>
        <taxon>Archaea</taxon>
        <taxon>Thermoproteota</taxon>
        <taxon>Thermoprotei</taxon>
        <taxon>Desulfurococcales</taxon>
        <taxon>Desulfurococcaceae</taxon>
        <taxon>Desulfurococcus</taxon>
    </lineage>
</organism>
<proteinExistence type="predicted"/>
<dbReference type="Proteomes" id="UP000006903">
    <property type="component" value="Chromosome"/>
</dbReference>
<evidence type="ECO:0000313" key="1">
    <source>
        <dbReference type="EMBL" id="ACL10587.1"/>
    </source>
</evidence>
<name>B8D2N3_DESA1</name>